<accession>A0A1J5T7A3</accession>
<keyword evidence="2" id="KW-1003">Cell membrane</keyword>
<reference evidence="8" key="1">
    <citation type="submission" date="2016-10" db="EMBL/GenBank/DDBJ databases">
        <title>Sequence of Gallionella enrichment culture.</title>
        <authorList>
            <person name="Poehlein A."/>
            <person name="Muehling M."/>
            <person name="Daniel R."/>
        </authorList>
    </citation>
    <scope>NUCLEOTIDE SEQUENCE</scope>
</reference>
<evidence type="ECO:0000256" key="7">
    <source>
        <dbReference type="SAM" id="Phobius"/>
    </source>
</evidence>
<keyword evidence="5 7" id="KW-0472">Membrane</keyword>
<keyword evidence="7" id="KW-0812">Transmembrane</keyword>
<organism evidence="8">
    <name type="scientific">mine drainage metagenome</name>
    <dbReference type="NCBI Taxonomy" id="410659"/>
    <lineage>
        <taxon>unclassified sequences</taxon>
        <taxon>metagenomes</taxon>
        <taxon>ecological metagenomes</taxon>
    </lineage>
</organism>
<dbReference type="AlphaFoldDB" id="A0A1J5T7A3"/>
<dbReference type="GO" id="GO:1901137">
    <property type="term" value="P:carbohydrate derivative biosynthetic process"/>
    <property type="evidence" value="ECO:0007669"/>
    <property type="project" value="UniProtKB-ARBA"/>
</dbReference>
<keyword evidence="7" id="KW-1133">Transmembrane helix</keyword>
<dbReference type="EMBL" id="MLJW01000006">
    <property type="protein sequence ID" value="OIR16751.1"/>
    <property type="molecule type" value="Genomic_DNA"/>
</dbReference>
<dbReference type="PANTHER" id="PTHR30606:SF9">
    <property type="entry name" value="LIPID A BIOSYNTHESIS LAUROYLTRANSFERASE"/>
    <property type="match status" value="1"/>
</dbReference>
<dbReference type="GO" id="GO:0016746">
    <property type="term" value="F:acyltransferase activity"/>
    <property type="evidence" value="ECO:0007669"/>
    <property type="project" value="UniProtKB-KW"/>
</dbReference>
<feature type="transmembrane region" description="Helical" evidence="7">
    <location>
        <begin position="12"/>
        <end position="29"/>
    </location>
</feature>
<keyword evidence="6 8" id="KW-0012">Acyltransferase</keyword>
<evidence type="ECO:0000313" key="8">
    <source>
        <dbReference type="EMBL" id="OIR16751.1"/>
    </source>
</evidence>
<sequence>MNRLQTQTDHLEGTILLIRIGVFIFWLIHFLPFRAIVAIGNGLGILLYPLAAERRKVGMINLALCFPDLGDAARGKLVHAHFKVFCRSLIERSILWWSSADRILGLIRVEGIEHFEAIKDKPSILLMPHFVGMDIGGQWVALHTDGVSMYANQKNRYLTELLLKKRGRFRHQHLYSRQQGLRPILKCIRAGKPFFYLPDQDQGVKDGAFIPFFGVPAATMTSVPRIAQMTGAKIVPCVTRLLPGGEGYVLTFYPAWENYPSGDDIADTRRVNEFIEQRVREMPEQYFWLHKRFKTRPAGAAPLYPK</sequence>
<dbReference type="GO" id="GO:0005886">
    <property type="term" value="C:plasma membrane"/>
    <property type="evidence" value="ECO:0007669"/>
    <property type="project" value="UniProtKB-SubCell"/>
</dbReference>
<keyword evidence="3" id="KW-0997">Cell inner membrane</keyword>
<dbReference type="PANTHER" id="PTHR30606">
    <property type="entry name" value="LIPID A BIOSYNTHESIS LAUROYL ACYLTRANSFERASE"/>
    <property type="match status" value="1"/>
</dbReference>
<dbReference type="CDD" id="cd07984">
    <property type="entry name" value="LPLAT_LABLAT-like"/>
    <property type="match status" value="1"/>
</dbReference>
<proteinExistence type="predicted"/>
<evidence type="ECO:0000256" key="6">
    <source>
        <dbReference type="ARBA" id="ARBA00023315"/>
    </source>
</evidence>
<keyword evidence="4 8" id="KW-0808">Transferase</keyword>
<evidence type="ECO:0000256" key="5">
    <source>
        <dbReference type="ARBA" id="ARBA00023136"/>
    </source>
</evidence>
<evidence type="ECO:0000256" key="3">
    <source>
        <dbReference type="ARBA" id="ARBA00022519"/>
    </source>
</evidence>
<dbReference type="InterPro" id="IPR004960">
    <property type="entry name" value="LipA_acyltrans"/>
</dbReference>
<evidence type="ECO:0000256" key="1">
    <source>
        <dbReference type="ARBA" id="ARBA00004533"/>
    </source>
</evidence>
<dbReference type="GO" id="GO:0008610">
    <property type="term" value="P:lipid biosynthetic process"/>
    <property type="evidence" value="ECO:0007669"/>
    <property type="project" value="UniProtKB-ARBA"/>
</dbReference>
<dbReference type="EC" id="2.3.1.-" evidence="8"/>
<dbReference type="Pfam" id="PF03279">
    <property type="entry name" value="Lip_A_acyltrans"/>
    <property type="match status" value="1"/>
</dbReference>
<evidence type="ECO:0000256" key="4">
    <source>
        <dbReference type="ARBA" id="ARBA00022679"/>
    </source>
</evidence>
<dbReference type="PIRSF" id="PIRSF026649">
    <property type="entry name" value="MsbB"/>
    <property type="match status" value="1"/>
</dbReference>
<protein>
    <submittedName>
        <fullName evidence="8">Lipid A biosynthesis lauroyl acyltransferase</fullName>
        <ecNumber evidence="8">2.3.1.-</ecNumber>
    </submittedName>
</protein>
<evidence type="ECO:0000256" key="2">
    <source>
        <dbReference type="ARBA" id="ARBA00022475"/>
    </source>
</evidence>
<name>A0A1J5T7A3_9ZZZZ</name>
<gene>
    <name evidence="8" type="primary">htrB_1</name>
    <name evidence="8" type="ORF">GALL_25700</name>
</gene>
<comment type="caution">
    <text evidence="8">The sequence shown here is derived from an EMBL/GenBank/DDBJ whole genome shotgun (WGS) entry which is preliminary data.</text>
</comment>
<comment type="subcellular location">
    <subcellularLocation>
        <location evidence="1">Cell inner membrane</location>
    </subcellularLocation>
</comment>